<dbReference type="EMBL" id="CM016762">
    <property type="protein sequence ID" value="TMS36671.1"/>
    <property type="molecule type" value="Genomic_DNA"/>
</dbReference>
<reference evidence="5 6" key="1">
    <citation type="journal article" date="2015" name="Genome Biol.">
        <title>Comparative genomics of Steinernema reveals deeply conserved gene regulatory networks.</title>
        <authorList>
            <person name="Dillman A.R."/>
            <person name="Macchietto M."/>
            <person name="Porter C.F."/>
            <person name="Rogers A."/>
            <person name="Williams B."/>
            <person name="Antoshechkin I."/>
            <person name="Lee M.M."/>
            <person name="Goodwin Z."/>
            <person name="Lu X."/>
            <person name="Lewis E.E."/>
            <person name="Goodrich-Blair H."/>
            <person name="Stock S.P."/>
            <person name="Adams B.J."/>
            <person name="Sternberg P.W."/>
            <person name="Mortazavi A."/>
        </authorList>
    </citation>
    <scope>NUCLEOTIDE SEQUENCE [LARGE SCALE GENOMIC DNA]</scope>
    <source>
        <strain evidence="5 6">ALL</strain>
    </source>
</reference>
<dbReference type="GO" id="GO:0005737">
    <property type="term" value="C:cytoplasm"/>
    <property type="evidence" value="ECO:0007669"/>
    <property type="project" value="TreeGrafter"/>
</dbReference>
<dbReference type="GO" id="GO:0060271">
    <property type="term" value="P:cilium assembly"/>
    <property type="evidence" value="ECO:0007669"/>
    <property type="project" value="TreeGrafter"/>
</dbReference>
<evidence type="ECO:0000313" key="5">
    <source>
        <dbReference type="EMBL" id="TMS36671.1"/>
    </source>
</evidence>
<evidence type="ECO:0000256" key="1">
    <source>
        <dbReference type="ARBA" id="ARBA00004138"/>
    </source>
</evidence>
<protein>
    <recommendedName>
        <fullName evidence="7">Intraflagellar transport protein 20 homolog</fullName>
    </recommendedName>
</protein>
<reference evidence="5 6" key="2">
    <citation type="journal article" date="2019" name="G3 (Bethesda)">
        <title>Hybrid Assembly of the Genome of the Entomopathogenic Nematode Steinernema carpocapsae Identifies the X-Chromosome.</title>
        <authorList>
            <person name="Serra L."/>
            <person name="Macchietto M."/>
            <person name="Macias-Munoz A."/>
            <person name="McGill C.J."/>
            <person name="Rodriguez I.M."/>
            <person name="Rodriguez B."/>
            <person name="Murad R."/>
            <person name="Mortazavi A."/>
        </authorList>
    </citation>
    <scope>NUCLEOTIDE SEQUENCE [LARGE SCALE GENOMIC DNA]</scope>
    <source>
        <strain evidence="5 6">ALL</strain>
    </source>
</reference>
<accession>A0A4U8UTT1</accession>
<sequence length="132" mass="15132">MSDDFLTKTGLHIDDLNKIRLLEPDLSNAAEQLKQECNNFSEKMSSFKDFIESVVDTLEQLSRLVDSERLRAMASRSALTFLGSQKQAENQQMQILIQEKTIELQRLQTELAALVSVEQQQREHLEKLNAPI</sequence>
<gene>
    <name evidence="5" type="ORF">L596_003777</name>
</gene>
<dbReference type="EMBL" id="AZBU02000001">
    <property type="protein sequence ID" value="TMS36671.1"/>
    <property type="molecule type" value="Genomic_DNA"/>
</dbReference>
<comment type="subcellular location">
    <subcellularLocation>
        <location evidence="1">Cell projection</location>
        <location evidence="1">Cilium</location>
    </subcellularLocation>
</comment>
<evidence type="ECO:0000256" key="3">
    <source>
        <dbReference type="ARBA" id="ARBA00023273"/>
    </source>
</evidence>
<evidence type="ECO:0000256" key="4">
    <source>
        <dbReference type="SAM" id="Coils"/>
    </source>
</evidence>
<dbReference type="GO" id="GO:0097730">
    <property type="term" value="C:non-motile cilium"/>
    <property type="evidence" value="ECO:0007669"/>
    <property type="project" value="TreeGrafter"/>
</dbReference>
<dbReference type="STRING" id="34508.A0A4U8UTT1"/>
<dbReference type="GO" id="GO:0097546">
    <property type="term" value="C:ciliary base"/>
    <property type="evidence" value="ECO:0007669"/>
    <property type="project" value="TreeGrafter"/>
</dbReference>
<feature type="coiled-coil region" evidence="4">
    <location>
        <begin position="90"/>
        <end position="117"/>
    </location>
</feature>
<dbReference type="InterPro" id="IPR028172">
    <property type="entry name" value="FT20"/>
</dbReference>
<comment type="caution">
    <text evidence="5">The sequence shown here is derived from an EMBL/GenBank/DDBJ whole genome shotgun (WGS) entry which is preliminary data.</text>
</comment>
<organism evidence="5 6">
    <name type="scientific">Steinernema carpocapsae</name>
    <name type="common">Entomopathogenic nematode</name>
    <dbReference type="NCBI Taxonomy" id="34508"/>
    <lineage>
        <taxon>Eukaryota</taxon>
        <taxon>Metazoa</taxon>
        <taxon>Ecdysozoa</taxon>
        <taxon>Nematoda</taxon>
        <taxon>Chromadorea</taxon>
        <taxon>Rhabditida</taxon>
        <taxon>Tylenchina</taxon>
        <taxon>Panagrolaimomorpha</taxon>
        <taxon>Strongyloidoidea</taxon>
        <taxon>Steinernematidae</taxon>
        <taxon>Steinernema</taxon>
    </lineage>
</organism>
<proteinExistence type="predicted"/>
<dbReference type="GO" id="GO:0036064">
    <property type="term" value="C:ciliary basal body"/>
    <property type="evidence" value="ECO:0007669"/>
    <property type="project" value="TreeGrafter"/>
</dbReference>
<keyword evidence="2 4" id="KW-0175">Coiled coil</keyword>
<keyword evidence="3" id="KW-0966">Cell projection</keyword>
<evidence type="ECO:0008006" key="7">
    <source>
        <dbReference type="Google" id="ProtNLM"/>
    </source>
</evidence>
<dbReference type="AlphaFoldDB" id="A0A4U8UTT1"/>
<dbReference type="Proteomes" id="UP000298663">
    <property type="component" value="Chromosome X"/>
</dbReference>
<dbReference type="OrthoDB" id="10254896at2759"/>
<dbReference type="GO" id="GO:0030990">
    <property type="term" value="C:intraciliary transport particle"/>
    <property type="evidence" value="ECO:0007669"/>
    <property type="project" value="TreeGrafter"/>
</dbReference>
<evidence type="ECO:0000313" key="6">
    <source>
        <dbReference type="Proteomes" id="UP000298663"/>
    </source>
</evidence>
<name>A0A4U8UTT1_STECR</name>
<dbReference type="Pfam" id="PF14931">
    <property type="entry name" value="IFT20"/>
    <property type="match status" value="1"/>
</dbReference>
<evidence type="ECO:0000256" key="2">
    <source>
        <dbReference type="ARBA" id="ARBA00023054"/>
    </source>
</evidence>
<dbReference type="PANTHER" id="PTHR31978:SF1">
    <property type="entry name" value="INTRAFLAGELLAR TRANSPORT PROTEIN 20 HOMOLOG"/>
    <property type="match status" value="1"/>
</dbReference>
<keyword evidence="6" id="KW-1185">Reference proteome</keyword>
<dbReference type="GO" id="GO:0005813">
    <property type="term" value="C:centrosome"/>
    <property type="evidence" value="ECO:0007669"/>
    <property type="project" value="TreeGrafter"/>
</dbReference>
<dbReference type="GO" id="GO:0061512">
    <property type="term" value="P:protein localization to cilium"/>
    <property type="evidence" value="ECO:0007669"/>
    <property type="project" value="TreeGrafter"/>
</dbReference>
<dbReference type="PANTHER" id="PTHR31978">
    <property type="entry name" value="INTRAFLAGELLAR TRANSPORT PROTEIN 20 HOMOLOG"/>
    <property type="match status" value="1"/>
</dbReference>